<sequence>MNKIDLVLSILGRGEGELEQAEYEDLVNYRRTPMTNTTEKRQELADRVKRYLEHVDWVRENKQVLASLGIQPSDRLSKSDSCPDGSISNFASLYSKSGQFKKSILVGLARAFVAKFTKRMNSTYAKNVVDFCQVVRLKSQEDYAVVKANLLSVSLRHLKRVVSQQQQRSPVVDPSFNGLALRMSNWFAPILESVEKDGGTKIPHHMIALSGIEDTDDIERQNRFLDIASEVKCAVMTVQNASPRYSPMKFIAARPQSTNESTPEFNTLLESAVKSNPRVRLLSMEFDGVSSEADYVRDMLVDF</sequence>
<comment type="caution">
    <text evidence="1">The sequence shown here is derived from an EMBL/GenBank/DDBJ whole genome shotgun (WGS) entry which is preliminary data.</text>
</comment>
<name>A0ACC0VSY5_9STRA</name>
<gene>
    <name evidence="1" type="ORF">PsorP6_015257</name>
</gene>
<keyword evidence="2" id="KW-1185">Reference proteome</keyword>
<dbReference type="EMBL" id="CM047586">
    <property type="protein sequence ID" value="KAI9909206.1"/>
    <property type="molecule type" value="Genomic_DNA"/>
</dbReference>
<evidence type="ECO:0000313" key="1">
    <source>
        <dbReference type="EMBL" id="KAI9909206.1"/>
    </source>
</evidence>
<accession>A0ACC0VSY5</accession>
<reference evidence="1 2" key="1">
    <citation type="journal article" date="2022" name="bioRxiv">
        <title>The genome of the oomycete Peronosclerospora sorghi, a cosmopolitan pathogen of maize and sorghum, is inflated with dispersed pseudogenes.</title>
        <authorList>
            <person name="Fletcher K."/>
            <person name="Martin F."/>
            <person name="Isakeit T."/>
            <person name="Cavanaugh K."/>
            <person name="Magill C."/>
            <person name="Michelmore R."/>
        </authorList>
    </citation>
    <scope>NUCLEOTIDE SEQUENCE [LARGE SCALE GENOMIC DNA]</scope>
    <source>
        <strain evidence="1">P6</strain>
    </source>
</reference>
<organism evidence="1 2">
    <name type="scientific">Peronosclerospora sorghi</name>
    <dbReference type="NCBI Taxonomy" id="230839"/>
    <lineage>
        <taxon>Eukaryota</taxon>
        <taxon>Sar</taxon>
        <taxon>Stramenopiles</taxon>
        <taxon>Oomycota</taxon>
        <taxon>Peronosporomycetes</taxon>
        <taxon>Peronosporales</taxon>
        <taxon>Peronosporaceae</taxon>
        <taxon>Peronosclerospora</taxon>
    </lineage>
</organism>
<dbReference type="Proteomes" id="UP001163321">
    <property type="component" value="Chromosome 7"/>
</dbReference>
<proteinExistence type="predicted"/>
<evidence type="ECO:0000313" key="2">
    <source>
        <dbReference type="Proteomes" id="UP001163321"/>
    </source>
</evidence>
<protein>
    <submittedName>
        <fullName evidence="1">Uncharacterized protein</fullName>
    </submittedName>
</protein>